<proteinExistence type="inferred from homology"/>
<dbReference type="EMBL" id="JBJUIK010000001">
    <property type="protein sequence ID" value="KAL3536896.1"/>
    <property type="molecule type" value="Genomic_DNA"/>
</dbReference>
<comment type="subcellular location">
    <subcellularLocation>
        <location evidence="4">Cytoplasm</location>
    </subcellularLocation>
    <subcellularLocation>
        <location evidence="3">Membrane</location>
    </subcellularLocation>
</comment>
<dbReference type="InterPro" id="IPR024632">
    <property type="entry name" value="PLipase_D_C"/>
</dbReference>
<gene>
    <name evidence="21" type="ORF">ACH5RR_000262</name>
</gene>
<evidence type="ECO:0000256" key="17">
    <source>
        <dbReference type="ARBA" id="ARBA00042781"/>
    </source>
</evidence>
<keyword evidence="10" id="KW-0378">Hydrolase</keyword>
<dbReference type="Pfam" id="PF00614">
    <property type="entry name" value="PLDc"/>
    <property type="match status" value="2"/>
</dbReference>
<dbReference type="Pfam" id="PF12357">
    <property type="entry name" value="PLD_C"/>
    <property type="match status" value="1"/>
</dbReference>
<feature type="region of interest" description="Disordered" evidence="18">
    <location>
        <begin position="179"/>
        <end position="198"/>
    </location>
</feature>
<keyword evidence="12" id="KW-0442">Lipid degradation</keyword>
<dbReference type="SMART" id="SM00239">
    <property type="entry name" value="C2"/>
    <property type="match status" value="1"/>
</dbReference>
<accession>A0ABD3B0C5</accession>
<dbReference type="InterPro" id="IPR035892">
    <property type="entry name" value="C2_domain_sf"/>
</dbReference>
<dbReference type="PROSITE" id="PS50004">
    <property type="entry name" value="C2"/>
    <property type="match status" value="1"/>
</dbReference>
<feature type="compositionally biased region" description="Pro residues" evidence="18">
    <location>
        <begin position="40"/>
        <end position="56"/>
    </location>
</feature>
<evidence type="ECO:0000259" key="20">
    <source>
        <dbReference type="PROSITE" id="PS50035"/>
    </source>
</evidence>
<dbReference type="SUPFAM" id="SSF49562">
    <property type="entry name" value="C2 domain (Calcium/lipid-binding domain, CaLB)"/>
    <property type="match status" value="1"/>
</dbReference>
<dbReference type="InterPro" id="IPR000008">
    <property type="entry name" value="C2_dom"/>
</dbReference>
<dbReference type="GO" id="GO:0004630">
    <property type="term" value="F:phospholipase D activity"/>
    <property type="evidence" value="ECO:0007669"/>
    <property type="project" value="UniProtKB-EC"/>
</dbReference>
<comment type="cofactor">
    <cofactor evidence="2">
        <name>Ca(2+)</name>
        <dbReference type="ChEBI" id="CHEBI:29108"/>
    </cofactor>
</comment>
<dbReference type="CDD" id="cd04015">
    <property type="entry name" value="C2_plant_PLD"/>
    <property type="match status" value="1"/>
</dbReference>
<keyword evidence="8" id="KW-0479">Metal-binding</keyword>
<evidence type="ECO:0000256" key="13">
    <source>
        <dbReference type="ARBA" id="ARBA00023098"/>
    </source>
</evidence>
<evidence type="ECO:0000256" key="8">
    <source>
        <dbReference type="ARBA" id="ARBA00022723"/>
    </source>
</evidence>
<keyword evidence="11" id="KW-0106">Calcium</keyword>
<dbReference type="Pfam" id="PF00168">
    <property type="entry name" value="C2"/>
    <property type="match status" value="1"/>
</dbReference>
<dbReference type="InterPro" id="IPR001736">
    <property type="entry name" value="PLipase_D/transphosphatidylase"/>
</dbReference>
<evidence type="ECO:0000256" key="3">
    <source>
        <dbReference type="ARBA" id="ARBA00004370"/>
    </source>
</evidence>
<dbReference type="FunFam" id="3.30.870.10:FF:000025">
    <property type="entry name" value="Phospholipase D delta"/>
    <property type="match status" value="1"/>
</dbReference>
<comment type="caution">
    <text evidence="21">The sequence shown here is derived from an EMBL/GenBank/DDBJ whole genome shotgun (WGS) entry which is preliminary data.</text>
</comment>
<name>A0ABD3B0C5_9GENT</name>
<dbReference type="FunFam" id="2.60.40.150:FF:000193">
    <property type="entry name" value="Phospholipase D delta"/>
    <property type="match status" value="1"/>
</dbReference>
<dbReference type="InterPro" id="IPR015679">
    <property type="entry name" value="PLipase_D_fam"/>
</dbReference>
<evidence type="ECO:0000256" key="18">
    <source>
        <dbReference type="SAM" id="MobiDB-lite"/>
    </source>
</evidence>
<evidence type="ECO:0000256" key="10">
    <source>
        <dbReference type="ARBA" id="ARBA00022801"/>
    </source>
</evidence>
<dbReference type="Proteomes" id="UP001630127">
    <property type="component" value="Unassembled WGS sequence"/>
</dbReference>
<evidence type="ECO:0000256" key="4">
    <source>
        <dbReference type="ARBA" id="ARBA00004496"/>
    </source>
</evidence>
<feature type="domain" description="C2" evidence="19">
    <location>
        <begin position="240"/>
        <end position="379"/>
    </location>
</feature>
<evidence type="ECO:0000256" key="6">
    <source>
        <dbReference type="ARBA" id="ARBA00012027"/>
    </source>
</evidence>
<reference evidence="21 22" key="1">
    <citation type="submission" date="2024-11" db="EMBL/GenBank/DDBJ databases">
        <title>A near-complete genome assembly of Cinchona calisaya.</title>
        <authorList>
            <person name="Lian D.C."/>
            <person name="Zhao X.W."/>
            <person name="Wei L."/>
        </authorList>
    </citation>
    <scope>NUCLEOTIDE SEQUENCE [LARGE SCALE GENOMIC DNA]</scope>
    <source>
        <tissue evidence="21">Nenye</tissue>
    </source>
</reference>
<keyword evidence="14" id="KW-0472">Membrane</keyword>
<dbReference type="PANTHER" id="PTHR18896">
    <property type="entry name" value="PHOSPHOLIPASE D"/>
    <property type="match status" value="1"/>
</dbReference>
<sequence length="1065" mass="119164">MDNYNSPSPYPYGNYGYPPVPPSSNPPYPPPSFGQYPSPASKPYPYPQHPHYPPPSYSTGYAVPNTYGYPTAPPSEAPHPRPVEYGYLSPSHSGHLSYPYQGYPVHPTSSPQHNSLPSKVNEVSILDRQDSSLSSSGSSTHYDHSSHNSTSYPPIYPPIDDLLANVHLSTSVHASQPLYNPSAPASPPAPATELYDHGTVYGVPNNSFSGARVETPPYPSSTSPNTYVDIQHSPNLQLVPVASSKGSLKVLLLHGNLDVWVYEAKNLPNMDMFHKTLGDMINRLPGNMNTKIEGQTNHNITSDPYVSVAVAGATVGRTFVISNSENPVWMQHFNVPVAHHAAEVHFLVKDNDVVGSQLIGKVAIPVEHIYGGGKVEGLFPILGNNGKPCKREAVLRISIQYTPIEKLSIYHDGVGAGPEYNGVPGTYFPLRRGGTVTLYQDAHVPDGYLPNLKLEYGMQYVHGKCWHDIFDAIRQARRLIYIVGWSVWHMVRLVRDDNSLAHYTLGDLLKSKSQEGVRVLLLVWDDPTSRSILGYKTDGVMQTHDEETRRYFKHSSVQVLLCPRVAGKRLSWYRQREVEVIYTHHQKTVIVDADAGHNRRRIISFLGGLDLCNGRYDTPQHPIFRTLQSFHANDYHNPTYTGNTAGCPREPWHDLHCKIDGPAAYDVLANFEERWRKASKPRGIKKLKASSDDALLLLERMPEILGASDIPYVDENNPECWHVQIFRSIDSNSVRGFPKDPKDATVKNLVCGKNLLIDMSIHTAYVKAIRAAQHFIYIENQYFIGSSYNWSQHKDLGANNLIPMEIALKIADKIRAHERFAAYIVIPMWPEGNPTGGPTQRILFWQHKTMQMMYETIYNALVEVGLENAFSPQDFLNFYCLGTREAVDVGDTSSTGPANTPQAQSRKNRRFMIYVHSKGMIVDDEYVILGSANINQRSMEGMRDTEIAMGAYQPHHTWARTQSSAHGQIYGYRMSLWAEHVGVIEDCFTEPESLECVRRVRSMGETNWKQFAAQEVTEMGGHLLKYPVEVDRTGKVRPLPGQETFPDVGGNIVGSFVAIQENLTI</sequence>
<evidence type="ECO:0000256" key="14">
    <source>
        <dbReference type="ARBA" id="ARBA00023136"/>
    </source>
</evidence>
<dbReference type="EC" id="3.1.4.4" evidence="6"/>
<evidence type="ECO:0000256" key="12">
    <source>
        <dbReference type="ARBA" id="ARBA00022963"/>
    </source>
</evidence>
<feature type="region of interest" description="Disordered" evidence="18">
    <location>
        <begin position="1"/>
        <end position="90"/>
    </location>
</feature>
<evidence type="ECO:0000256" key="11">
    <source>
        <dbReference type="ARBA" id="ARBA00022837"/>
    </source>
</evidence>
<evidence type="ECO:0000313" key="21">
    <source>
        <dbReference type="EMBL" id="KAL3536896.1"/>
    </source>
</evidence>
<dbReference type="AlphaFoldDB" id="A0ABD3B0C5"/>
<feature type="region of interest" description="Disordered" evidence="18">
    <location>
        <begin position="128"/>
        <end position="153"/>
    </location>
</feature>
<evidence type="ECO:0000256" key="1">
    <source>
        <dbReference type="ARBA" id="ARBA00000798"/>
    </source>
</evidence>
<evidence type="ECO:0000256" key="5">
    <source>
        <dbReference type="ARBA" id="ARBA00010683"/>
    </source>
</evidence>
<evidence type="ECO:0000256" key="9">
    <source>
        <dbReference type="ARBA" id="ARBA00022737"/>
    </source>
</evidence>
<protein>
    <recommendedName>
        <fullName evidence="15">Phospholipase D alpha 1</fullName>
        <ecNumber evidence="6">3.1.4.4</ecNumber>
    </recommendedName>
    <alternativeName>
        <fullName evidence="16">Choline phosphatase 1</fullName>
    </alternativeName>
    <alternativeName>
        <fullName evidence="17">Phosphatidylcholine-hydrolyzing phospholipase D 1</fullName>
    </alternativeName>
</protein>
<feature type="domain" description="PLD phosphodiesterase" evidence="20">
    <location>
        <begin position="580"/>
        <end position="615"/>
    </location>
</feature>
<evidence type="ECO:0000259" key="19">
    <source>
        <dbReference type="PROSITE" id="PS50004"/>
    </source>
</evidence>
<feature type="compositionally biased region" description="Pro residues" evidence="18">
    <location>
        <begin position="18"/>
        <end position="32"/>
    </location>
</feature>
<feature type="compositionally biased region" description="Low complexity" evidence="18">
    <location>
        <begin position="1"/>
        <end position="17"/>
    </location>
</feature>
<dbReference type="PANTHER" id="PTHR18896:SF65">
    <property type="entry name" value="PHOSPHOLIPASE D BETA 1"/>
    <property type="match status" value="1"/>
</dbReference>
<dbReference type="GO" id="GO:0005737">
    <property type="term" value="C:cytoplasm"/>
    <property type="evidence" value="ECO:0007669"/>
    <property type="project" value="UniProtKB-SubCell"/>
</dbReference>
<dbReference type="Gene3D" id="2.60.40.150">
    <property type="entry name" value="C2 domain"/>
    <property type="match status" value="1"/>
</dbReference>
<dbReference type="SUPFAM" id="SSF56024">
    <property type="entry name" value="Phospholipase D/nuclease"/>
    <property type="match status" value="2"/>
</dbReference>
<keyword evidence="9" id="KW-0677">Repeat</keyword>
<dbReference type="FunFam" id="3.30.870.10:FF:000027">
    <property type="entry name" value="Phospholipase D"/>
    <property type="match status" value="1"/>
</dbReference>
<evidence type="ECO:0000256" key="16">
    <source>
        <dbReference type="ARBA" id="ARBA00042228"/>
    </source>
</evidence>
<dbReference type="GO" id="GO:0046872">
    <property type="term" value="F:metal ion binding"/>
    <property type="evidence" value="ECO:0007669"/>
    <property type="project" value="UniProtKB-KW"/>
</dbReference>
<dbReference type="SMART" id="SM00155">
    <property type="entry name" value="PLDc"/>
    <property type="match status" value="2"/>
</dbReference>
<evidence type="ECO:0000313" key="22">
    <source>
        <dbReference type="Proteomes" id="UP001630127"/>
    </source>
</evidence>
<comment type="similarity">
    <text evidence="5">Belongs to the phospholipase D family. C2-PLD subfamily.</text>
</comment>
<keyword evidence="7" id="KW-0963">Cytoplasm</keyword>
<feature type="domain" description="PLD phosphodiesterase" evidence="20">
    <location>
        <begin position="911"/>
        <end position="938"/>
    </location>
</feature>
<dbReference type="GO" id="GO:0016020">
    <property type="term" value="C:membrane"/>
    <property type="evidence" value="ECO:0007669"/>
    <property type="project" value="UniProtKB-SubCell"/>
</dbReference>
<comment type="catalytic activity">
    <reaction evidence="1">
        <text>a 1,2-diacyl-sn-glycero-3-phosphocholine + H2O = a 1,2-diacyl-sn-glycero-3-phosphate + choline + H(+)</text>
        <dbReference type="Rhea" id="RHEA:14445"/>
        <dbReference type="ChEBI" id="CHEBI:15354"/>
        <dbReference type="ChEBI" id="CHEBI:15377"/>
        <dbReference type="ChEBI" id="CHEBI:15378"/>
        <dbReference type="ChEBI" id="CHEBI:57643"/>
        <dbReference type="ChEBI" id="CHEBI:58608"/>
        <dbReference type="EC" id="3.1.4.4"/>
    </reaction>
</comment>
<feature type="region of interest" description="Disordered" evidence="18">
    <location>
        <begin position="98"/>
        <end position="117"/>
    </location>
</feature>
<organism evidence="21 22">
    <name type="scientific">Cinchona calisaya</name>
    <dbReference type="NCBI Taxonomy" id="153742"/>
    <lineage>
        <taxon>Eukaryota</taxon>
        <taxon>Viridiplantae</taxon>
        <taxon>Streptophyta</taxon>
        <taxon>Embryophyta</taxon>
        <taxon>Tracheophyta</taxon>
        <taxon>Spermatophyta</taxon>
        <taxon>Magnoliopsida</taxon>
        <taxon>eudicotyledons</taxon>
        <taxon>Gunneridae</taxon>
        <taxon>Pentapetalae</taxon>
        <taxon>asterids</taxon>
        <taxon>lamiids</taxon>
        <taxon>Gentianales</taxon>
        <taxon>Rubiaceae</taxon>
        <taxon>Cinchonoideae</taxon>
        <taxon>Cinchoneae</taxon>
        <taxon>Cinchona</taxon>
    </lineage>
</organism>
<evidence type="ECO:0000256" key="2">
    <source>
        <dbReference type="ARBA" id="ARBA00001913"/>
    </source>
</evidence>
<evidence type="ECO:0000256" key="15">
    <source>
        <dbReference type="ARBA" id="ARBA00041119"/>
    </source>
</evidence>
<feature type="compositionally biased region" description="Polar residues" evidence="18">
    <location>
        <begin position="107"/>
        <end position="117"/>
    </location>
</feature>
<feature type="compositionally biased region" description="Low complexity" evidence="18">
    <location>
        <begin position="131"/>
        <end position="140"/>
    </location>
</feature>
<keyword evidence="22" id="KW-1185">Reference proteome</keyword>
<dbReference type="PROSITE" id="PS50035">
    <property type="entry name" value="PLD"/>
    <property type="match status" value="2"/>
</dbReference>
<evidence type="ECO:0000256" key="7">
    <source>
        <dbReference type="ARBA" id="ARBA00022490"/>
    </source>
</evidence>
<dbReference type="Gene3D" id="3.30.870.10">
    <property type="entry name" value="Endonuclease Chain A"/>
    <property type="match status" value="2"/>
</dbReference>
<keyword evidence="13" id="KW-0443">Lipid metabolism</keyword>
<dbReference type="GO" id="GO:0016042">
    <property type="term" value="P:lipid catabolic process"/>
    <property type="evidence" value="ECO:0007669"/>
    <property type="project" value="UniProtKB-KW"/>
</dbReference>